<dbReference type="Proteomes" id="UP000201838">
    <property type="component" value="Unassembled WGS sequence"/>
</dbReference>
<dbReference type="RefSeq" id="WP_093973777.1">
    <property type="nucleotide sequence ID" value="NZ_FXXQ01000005.1"/>
</dbReference>
<dbReference type="PANTHER" id="PTHR43877">
    <property type="entry name" value="AMINOALKYLPHOSPHONATE N-ACETYLTRANSFERASE-RELATED-RELATED"/>
    <property type="match status" value="1"/>
</dbReference>
<dbReference type="GO" id="GO:0016747">
    <property type="term" value="F:acyltransferase activity, transferring groups other than amino-acyl groups"/>
    <property type="evidence" value="ECO:0007669"/>
    <property type="project" value="InterPro"/>
</dbReference>
<accession>A0A238IZJ1</accession>
<dbReference type="InterPro" id="IPR000182">
    <property type="entry name" value="GNAT_dom"/>
</dbReference>
<evidence type="ECO:0000313" key="5">
    <source>
        <dbReference type="Proteomes" id="UP000201838"/>
    </source>
</evidence>
<reference evidence="4 5" key="1">
    <citation type="submission" date="2017-05" db="EMBL/GenBank/DDBJ databases">
        <authorList>
            <person name="Song R."/>
            <person name="Chenine A.L."/>
            <person name="Ruprecht R.M."/>
        </authorList>
    </citation>
    <scope>NUCLEOTIDE SEQUENCE [LARGE SCALE GENOMIC DNA]</scope>
    <source>
        <strain evidence="4 5">CECT 8489</strain>
    </source>
</reference>
<dbReference type="OrthoDB" id="9796129at2"/>
<evidence type="ECO:0000259" key="3">
    <source>
        <dbReference type="PROSITE" id="PS51186"/>
    </source>
</evidence>
<dbReference type="Pfam" id="PF00583">
    <property type="entry name" value="Acetyltransf_1"/>
    <property type="match status" value="1"/>
</dbReference>
<dbReference type="EC" id="2.3.1.-" evidence="4"/>
<dbReference type="InterPro" id="IPR016181">
    <property type="entry name" value="Acyl_CoA_acyltransferase"/>
</dbReference>
<dbReference type="PROSITE" id="PS51186">
    <property type="entry name" value="GNAT"/>
    <property type="match status" value="1"/>
</dbReference>
<proteinExistence type="predicted"/>
<keyword evidence="5" id="KW-1185">Reference proteome</keyword>
<evidence type="ECO:0000313" key="4">
    <source>
        <dbReference type="EMBL" id="SMX23807.1"/>
    </source>
</evidence>
<keyword evidence="2 4" id="KW-0012">Acyltransferase</keyword>
<evidence type="ECO:0000256" key="2">
    <source>
        <dbReference type="ARBA" id="ARBA00023315"/>
    </source>
</evidence>
<protein>
    <submittedName>
        <fullName evidence="4">Acetyltransferase YpeA</fullName>
        <ecNumber evidence="4">2.3.1.-</ecNumber>
    </submittedName>
</protein>
<gene>
    <name evidence="4" type="primary">ypeA</name>
    <name evidence="4" type="ORF">BOA8489_01920</name>
</gene>
<keyword evidence="1 4" id="KW-0808">Transferase</keyword>
<feature type="domain" description="N-acetyltransferase" evidence="3">
    <location>
        <begin position="4"/>
        <end position="144"/>
    </location>
</feature>
<evidence type="ECO:0000256" key="1">
    <source>
        <dbReference type="ARBA" id="ARBA00022679"/>
    </source>
</evidence>
<dbReference type="EMBL" id="FXXQ01000005">
    <property type="protein sequence ID" value="SMX23807.1"/>
    <property type="molecule type" value="Genomic_DNA"/>
</dbReference>
<organism evidence="4 5">
    <name type="scientific">Boseongicola aestuarii</name>
    <dbReference type="NCBI Taxonomy" id="1470561"/>
    <lineage>
        <taxon>Bacteria</taxon>
        <taxon>Pseudomonadati</taxon>
        <taxon>Pseudomonadota</taxon>
        <taxon>Alphaproteobacteria</taxon>
        <taxon>Rhodobacterales</taxon>
        <taxon>Paracoccaceae</taxon>
        <taxon>Boseongicola</taxon>
    </lineage>
</organism>
<sequence>MNPITIRNLGPEDAHVLERVRDGVFDDPIDPSWAFGFLATRVNEIVVALDQGEVIGFASGTVLMHPDKPFSFFVNEVGVHEDYQRRGIATRLMNRLCDLARDRGCEGIWVATEDDNDAARGLYRSLGARETSGVVVFDWDHPDL</sequence>
<dbReference type="Gene3D" id="3.40.630.30">
    <property type="match status" value="1"/>
</dbReference>
<dbReference type="SUPFAM" id="SSF55729">
    <property type="entry name" value="Acyl-CoA N-acyltransferases (Nat)"/>
    <property type="match status" value="1"/>
</dbReference>
<name>A0A238IZJ1_9RHOB</name>
<dbReference type="CDD" id="cd04301">
    <property type="entry name" value="NAT_SF"/>
    <property type="match status" value="1"/>
</dbReference>
<dbReference type="AlphaFoldDB" id="A0A238IZJ1"/>
<dbReference type="InterPro" id="IPR050832">
    <property type="entry name" value="Bact_Acetyltransf"/>
</dbReference>